<feature type="region of interest" description="Disordered" evidence="1">
    <location>
        <begin position="1"/>
        <end position="87"/>
    </location>
</feature>
<proteinExistence type="predicted"/>
<dbReference type="EMBL" id="JANPWB010000003">
    <property type="protein sequence ID" value="KAJ1198901.1"/>
    <property type="molecule type" value="Genomic_DNA"/>
</dbReference>
<accession>A0AAV7VDF6</accession>
<evidence type="ECO:0000256" key="1">
    <source>
        <dbReference type="SAM" id="MobiDB-lite"/>
    </source>
</evidence>
<dbReference type="AlphaFoldDB" id="A0AAV7VDF6"/>
<reference evidence="2" key="1">
    <citation type="journal article" date="2022" name="bioRxiv">
        <title>Sequencing and chromosome-scale assembly of the giantPleurodeles waltlgenome.</title>
        <authorList>
            <person name="Brown T."/>
            <person name="Elewa A."/>
            <person name="Iarovenko S."/>
            <person name="Subramanian E."/>
            <person name="Araus A.J."/>
            <person name="Petzold A."/>
            <person name="Susuki M."/>
            <person name="Suzuki K.-i.T."/>
            <person name="Hayashi T."/>
            <person name="Toyoda A."/>
            <person name="Oliveira C."/>
            <person name="Osipova E."/>
            <person name="Leigh N.D."/>
            <person name="Simon A."/>
            <person name="Yun M.H."/>
        </authorList>
    </citation>
    <scope>NUCLEOTIDE SEQUENCE</scope>
    <source>
        <strain evidence="2">20211129_DDA</strain>
        <tissue evidence="2">Liver</tissue>
    </source>
</reference>
<comment type="caution">
    <text evidence="2">The sequence shown here is derived from an EMBL/GenBank/DDBJ whole genome shotgun (WGS) entry which is preliminary data.</text>
</comment>
<evidence type="ECO:0000313" key="2">
    <source>
        <dbReference type="EMBL" id="KAJ1198901.1"/>
    </source>
</evidence>
<name>A0AAV7VDF6_PLEWA</name>
<evidence type="ECO:0000313" key="3">
    <source>
        <dbReference type="Proteomes" id="UP001066276"/>
    </source>
</evidence>
<sequence>MAPKTACGSQSKPRMLEHRPSQPPPRGVAPRSGSTGNTGRQAALKAQEALEDKQPAPESSPVQEQSFKSKLDVNSSETYDSSTAPLTPTATLRRTVIKCHEGRVEVANPDKLIEPNEKREKKRKLHVGREQCHGTTQALNNYSIVWMISVGSVGSDIDVASVGAPLPSLHLIYQTIMAQHKQTQGDSKKARVTTKQLQVAVSKIEKTCSEIGERIVTIESQANALETELGALAQQGAMHDTQLTDIQRKIEDFENRQTL</sequence>
<gene>
    <name evidence="2" type="ORF">NDU88_002739</name>
</gene>
<organism evidence="2 3">
    <name type="scientific">Pleurodeles waltl</name>
    <name type="common">Iberian ribbed newt</name>
    <dbReference type="NCBI Taxonomy" id="8319"/>
    <lineage>
        <taxon>Eukaryota</taxon>
        <taxon>Metazoa</taxon>
        <taxon>Chordata</taxon>
        <taxon>Craniata</taxon>
        <taxon>Vertebrata</taxon>
        <taxon>Euteleostomi</taxon>
        <taxon>Amphibia</taxon>
        <taxon>Batrachia</taxon>
        <taxon>Caudata</taxon>
        <taxon>Salamandroidea</taxon>
        <taxon>Salamandridae</taxon>
        <taxon>Pleurodelinae</taxon>
        <taxon>Pleurodeles</taxon>
    </lineage>
</organism>
<protein>
    <submittedName>
        <fullName evidence="2">Uncharacterized protein</fullName>
    </submittedName>
</protein>
<dbReference type="Proteomes" id="UP001066276">
    <property type="component" value="Chromosome 2_1"/>
</dbReference>
<feature type="compositionally biased region" description="Polar residues" evidence="1">
    <location>
        <begin position="60"/>
        <end position="87"/>
    </location>
</feature>
<keyword evidence="3" id="KW-1185">Reference proteome</keyword>